<keyword evidence="3" id="KW-1185">Reference proteome</keyword>
<dbReference type="Proteomes" id="UP000002729">
    <property type="component" value="Unassembled WGS sequence"/>
</dbReference>
<feature type="signal peptide" evidence="1">
    <location>
        <begin position="1"/>
        <end position="24"/>
    </location>
</feature>
<accession>F0Y6G2</accession>
<dbReference type="KEGG" id="aaf:AURANDRAFT_63553"/>
<proteinExistence type="predicted"/>
<dbReference type="OrthoDB" id="435509at2759"/>
<protein>
    <submittedName>
        <fullName evidence="2">Uncharacterized protein</fullName>
    </submittedName>
</protein>
<dbReference type="OMA" id="SDCRMLF"/>
<name>F0Y6G2_AURAN</name>
<reference evidence="2 3" key="1">
    <citation type="journal article" date="2011" name="Proc. Natl. Acad. Sci. U.S.A.">
        <title>Niche of harmful alga Aureococcus anophagefferens revealed through ecogenomics.</title>
        <authorList>
            <person name="Gobler C.J."/>
            <person name="Berry D.L."/>
            <person name="Dyhrman S.T."/>
            <person name="Wilhelm S.W."/>
            <person name="Salamov A."/>
            <person name="Lobanov A.V."/>
            <person name="Zhang Y."/>
            <person name="Collier J.L."/>
            <person name="Wurch L.L."/>
            <person name="Kustka A.B."/>
            <person name="Dill B.D."/>
            <person name="Shah M."/>
            <person name="VerBerkmoes N.C."/>
            <person name="Kuo A."/>
            <person name="Terry A."/>
            <person name="Pangilinan J."/>
            <person name="Lindquist E.A."/>
            <person name="Lucas S."/>
            <person name="Paulsen I.T."/>
            <person name="Hattenrath-Lehmann T.K."/>
            <person name="Talmage S.C."/>
            <person name="Walker E.A."/>
            <person name="Koch F."/>
            <person name="Burson A.M."/>
            <person name="Marcoval M.A."/>
            <person name="Tang Y.Z."/>
            <person name="Lecleir G.R."/>
            <person name="Coyne K.J."/>
            <person name="Berg G.M."/>
            <person name="Bertrand E.M."/>
            <person name="Saito M.A."/>
            <person name="Gladyshev V.N."/>
            <person name="Grigoriev I.V."/>
        </authorList>
    </citation>
    <scope>NUCLEOTIDE SEQUENCE [LARGE SCALE GENOMIC DNA]</scope>
    <source>
        <strain evidence="3">CCMP 1984</strain>
    </source>
</reference>
<dbReference type="InParanoid" id="F0Y6G2"/>
<evidence type="ECO:0000313" key="3">
    <source>
        <dbReference type="Proteomes" id="UP000002729"/>
    </source>
</evidence>
<feature type="chain" id="PRO_5003262735" evidence="1">
    <location>
        <begin position="25"/>
        <end position="296"/>
    </location>
</feature>
<gene>
    <name evidence="2" type="ORF">AURANDRAFT_63553</name>
</gene>
<organism evidence="3">
    <name type="scientific">Aureococcus anophagefferens</name>
    <name type="common">Harmful bloom alga</name>
    <dbReference type="NCBI Taxonomy" id="44056"/>
    <lineage>
        <taxon>Eukaryota</taxon>
        <taxon>Sar</taxon>
        <taxon>Stramenopiles</taxon>
        <taxon>Ochrophyta</taxon>
        <taxon>Pelagophyceae</taxon>
        <taxon>Pelagomonadales</taxon>
        <taxon>Pelagomonadaceae</taxon>
        <taxon>Aureococcus</taxon>
    </lineage>
</organism>
<keyword evidence="1" id="KW-0732">Signal</keyword>
<dbReference type="GeneID" id="20224391"/>
<dbReference type="eggNOG" id="ENOG502S8I2">
    <property type="taxonomic scope" value="Eukaryota"/>
</dbReference>
<evidence type="ECO:0000313" key="2">
    <source>
        <dbReference type="EMBL" id="EGB08987.1"/>
    </source>
</evidence>
<dbReference type="RefSeq" id="XP_009036116.1">
    <property type="nucleotide sequence ID" value="XM_009037868.1"/>
</dbReference>
<dbReference type="AlphaFoldDB" id="F0Y6G2"/>
<evidence type="ECO:0000256" key="1">
    <source>
        <dbReference type="SAM" id="SignalP"/>
    </source>
</evidence>
<dbReference type="EMBL" id="GL833126">
    <property type="protein sequence ID" value="EGB08987.1"/>
    <property type="molecule type" value="Genomic_DNA"/>
</dbReference>
<sequence>MSRPRTCSMARAIAALLTCQMAGAITLTTRGRVAGMTAVDLHRFLATPANWPDVVASSVGVEGPTTQKPLTRGASVDELFGLPPILPLSVTWTCAAADERSGVLDVRSPDGLEGVASDCRMLFDVRDDADGAVVDLEMSYEPAGLLATLAAPVLVVDNFLALNVLLQSAVDTTPKIDKFRDLMGALYGVAGVAHAADCLAGPSDLLTLAGAPPFYELPALGQAFALLWCLSGPAAYACARVGGRVADAGLVQYGAIECAGAGAAAAAYGGASLPNALAVQAVVAAAWVFSNSRDDA</sequence>